<name>A0AAW2YJM0_9EUKA</name>
<sequence>MHYKMVEVELKHDEESRKSTVVHKMPCKIKYNGQADTETYLKISPQEGDDKTLCSSFRGRPILGNILSFDENTTGFVIDTSDDSSWTTLESFDKITNWSLDRNPNIEEVIRGTLQDWLPISAALHQPLELDEE</sequence>
<dbReference type="PANTHER" id="PTHR47204:SF1">
    <property type="entry name" value="RIBONUCLEASE H2 SUBUNIT C"/>
    <property type="match status" value="1"/>
</dbReference>
<dbReference type="CDD" id="cd09271">
    <property type="entry name" value="RNase_H2-C"/>
    <property type="match status" value="1"/>
</dbReference>
<organism evidence="1 2">
    <name type="scientific">Acrasis kona</name>
    <dbReference type="NCBI Taxonomy" id="1008807"/>
    <lineage>
        <taxon>Eukaryota</taxon>
        <taxon>Discoba</taxon>
        <taxon>Heterolobosea</taxon>
        <taxon>Tetramitia</taxon>
        <taxon>Eutetramitia</taxon>
        <taxon>Acrasidae</taxon>
        <taxon>Acrasis</taxon>
    </lineage>
</organism>
<dbReference type="Pfam" id="PF08615">
    <property type="entry name" value="RNase_H2_suC"/>
    <property type="match status" value="1"/>
</dbReference>
<evidence type="ECO:0000313" key="1">
    <source>
        <dbReference type="EMBL" id="KAL0477061.1"/>
    </source>
</evidence>
<comment type="caution">
    <text evidence="1">The sequence shown here is derived from an EMBL/GenBank/DDBJ whole genome shotgun (WGS) entry which is preliminary data.</text>
</comment>
<reference evidence="1 2" key="1">
    <citation type="submission" date="2024-03" db="EMBL/GenBank/DDBJ databases">
        <title>The Acrasis kona genome and developmental transcriptomes reveal deep origins of eukaryotic multicellular pathways.</title>
        <authorList>
            <person name="Sheikh S."/>
            <person name="Fu C.-J."/>
            <person name="Brown M.W."/>
            <person name="Baldauf S.L."/>
        </authorList>
    </citation>
    <scope>NUCLEOTIDE SEQUENCE [LARGE SCALE GENOMIC DNA]</scope>
    <source>
        <strain evidence="1 2">ATCC MYA-3509</strain>
    </source>
</reference>
<dbReference type="AlphaFoldDB" id="A0AAW2YJM0"/>
<dbReference type="GO" id="GO:0006401">
    <property type="term" value="P:RNA catabolic process"/>
    <property type="evidence" value="ECO:0007669"/>
    <property type="project" value="InterPro"/>
</dbReference>
<dbReference type="PANTHER" id="PTHR47204">
    <property type="entry name" value="OS02G0168900 PROTEIN"/>
    <property type="match status" value="1"/>
</dbReference>
<dbReference type="Proteomes" id="UP001431209">
    <property type="component" value="Unassembled WGS sequence"/>
</dbReference>
<dbReference type="InterPro" id="IPR013924">
    <property type="entry name" value="RNase_H2_suC"/>
</dbReference>
<evidence type="ECO:0000313" key="2">
    <source>
        <dbReference type="Proteomes" id="UP001431209"/>
    </source>
</evidence>
<gene>
    <name evidence="1" type="ORF">AKO1_006338</name>
</gene>
<dbReference type="Gene3D" id="2.40.128.680">
    <property type="match status" value="1"/>
</dbReference>
<keyword evidence="2" id="KW-1185">Reference proteome</keyword>
<proteinExistence type="predicted"/>
<dbReference type="EMBL" id="JAOPGA020000136">
    <property type="protein sequence ID" value="KAL0477061.1"/>
    <property type="molecule type" value="Genomic_DNA"/>
</dbReference>
<protein>
    <submittedName>
        <fullName evidence="1">RNASEH2C</fullName>
    </submittedName>
</protein>
<accession>A0AAW2YJM0</accession>
<dbReference type="GO" id="GO:0032299">
    <property type="term" value="C:ribonuclease H2 complex"/>
    <property type="evidence" value="ECO:0007669"/>
    <property type="project" value="InterPro"/>
</dbReference>